<dbReference type="Proteomes" id="UP000051439">
    <property type="component" value="Unassembled WGS sequence"/>
</dbReference>
<name>A0A0R1NWK4_9LACO</name>
<keyword evidence="6" id="KW-1185">Reference proteome</keyword>
<dbReference type="AlphaFoldDB" id="A0A0R1NWK4"/>
<dbReference type="Gene3D" id="3.40.50.2300">
    <property type="match status" value="2"/>
</dbReference>
<keyword evidence="2" id="KW-0238">DNA-binding</keyword>
<dbReference type="PANTHER" id="PTHR30146:SF109">
    <property type="entry name" value="HTH-TYPE TRANSCRIPTIONAL REGULATOR GALS"/>
    <property type="match status" value="1"/>
</dbReference>
<dbReference type="SUPFAM" id="SSF47413">
    <property type="entry name" value="lambda repressor-like DNA-binding domains"/>
    <property type="match status" value="1"/>
</dbReference>
<proteinExistence type="predicted"/>
<dbReference type="GO" id="GO:0003700">
    <property type="term" value="F:DNA-binding transcription factor activity"/>
    <property type="evidence" value="ECO:0007669"/>
    <property type="project" value="TreeGrafter"/>
</dbReference>
<dbReference type="Gene3D" id="1.10.260.40">
    <property type="entry name" value="lambda repressor-like DNA-binding domains"/>
    <property type="match status" value="1"/>
</dbReference>
<dbReference type="EMBL" id="AZEB01000009">
    <property type="protein sequence ID" value="KRL22114.1"/>
    <property type="molecule type" value="Genomic_DNA"/>
</dbReference>
<sequence>MDQNNYIGAMTLKAKIADIAKIAGLSVASVSRILNGRGRYSEETAKRVRQIADDIGYYKNRSASDLARQSNNTFGVVYTNSETHFSEPLIKGIMGQAATDKLDVIIMIGKRDDEQGLTKIVQDMIERRVFGLLFLSIQPSQSIIDILNHANIRALVVGSATEHDVSYISSDDFQIGYQATQFLIDKGYQRIGLAGMDVQRDYVGLQRYQGYRQALKEANMKAAEGLVHSGNFSYHSGITAATYYTNEQSVDAVIGASDEVSLGLLNGFHDLGVQVPKQVGLISIDGTELCEQSRPKMTSVTQNFQLMGTRAVREFMALEDSHNKIETVTIPFEIETRNTTKQD</sequence>
<dbReference type="InterPro" id="IPR010982">
    <property type="entry name" value="Lambda_DNA-bd_dom_sf"/>
</dbReference>
<dbReference type="SUPFAM" id="SSF53822">
    <property type="entry name" value="Periplasmic binding protein-like I"/>
    <property type="match status" value="1"/>
</dbReference>
<evidence type="ECO:0000256" key="3">
    <source>
        <dbReference type="ARBA" id="ARBA00023163"/>
    </source>
</evidence>
<protein>
    <submittedName>
        <fullName evidence="5">Transcriptional regulator, LacI family</fullName>
    </submittedName>
</protein>
<dbReference type="PANTHER" id="PTHR30146">
    <property type="entry name" value="LACI-RELATED TRANSCRIPTIONAL REPRESSOR"/>
    <property type="match status" value="1"/>
</dbReference>
<comment type="caution">
    <text evidence="5">The sequence shown here is derived from an EMBL/GenBank/DDBJ whole genome shotgun (WGS) entry which is preliminary data.</text>
</comment>
<dbReference type="CDD" id="cd01392">
    <property type="entry name" value="HTH_LacI"/>
    <property type="match status" value="1"/>
</dbReference>
<keyword evidence="3" id="KW-0804">Transcription</keyword>
<accession>A0A0R1NWK4</accession>
<evidence type="ECO:0000256" key="1">
    <source>
        <dbReference type="ARBA" id="ARBA00023015"/>
    </source>
</evidence>
<gene>
    <name evidence="5" type="ORF">FC98_GL002729</name>
</gene>
<dbReference type="PROSITE" id="PS50932">
    <property type="entry name" value="HTH_LACI_2"/>
    <property type="match status" value="1"/>
</dbReference>
<dbReference type="GO" id="GO:0000976">
    <property type="term" value="F:transcription cis-regulatory region binding"/>
    <property type="evidence" value="ECO:0007669"/>
    <property type="project" value="TreeGrafter"/>
</dbReference>
<organism evidence="5 6">
    <name type="scientific">Lentilactobacillus kisonensis DSM 19906 = JCM 15041</name>
    <dbReference type="NCBI Taxonomy" id="1423766"/>
    <lineage>
        <taxon>Bacteria</taxon>
        <taxon>Bacillati</taxon>
        <taxon>Bacillota</taxon>
        <taxon>Bacilli</taxon>
        <taxon>Lactobacillales</taxon>
        <taxon>Lactobacillaceae</taxon>
        <taxon>Lentilactobacillus</taxon>
    </lineage>
</organism>
<evidence type="ECO:0000313" key="5">
    <source>
        <dbReference type="EMBL" id="KRL22114.1"/>
    </source>
</evidence>
<feature type="domain" description="HTH lacI-type" evidence="4">
    <location>
        <begin position="14"/>
        <end position="68"/>
    </location>
</feature>
<reference evidence="5 6" key="1">
    <citation type="journal article" date="2015" name="Genome Announc.">
        <title>Expanding the biotechnology potential of lactobacilli through comparative genomics of 213 strains and associated genera.</title>
        <authorList>
            <person name="Sun Z."/>
            <person name="Harris H.M."/>
            <person name="McCann A."/>
            <person name="Guo C."/>
            <person name="Argimon S."/>
            <person name="Zhang W."/>
            <person name="Yang X."/>
            <person name="Jeffery I.B."/>
            <person name="Cooney J.C."/>
            <person name="Kagawa T.F."/>
            <person name="Liu W."/>
            <person name="Song Y."/>
            <person name="Salvetti E."/>
            <person name="Wrobel A."/>
            <person name="Rasinkangas P."/>
            <person name="Parkhill J."/>
            <person name="Rea M.C."/>
            <person name="O'Sullivan O."/>
            <person name="Ritari J."/>
            <person name="Douillard F.P."/>
            <person name="Paul Ross R."/>
            <person name="Yang R."/>
            <person name="Briner A.E."/>
            <person name="Felis G.E."/>
            <person name="de Vos W.M."/>
            <person name="Barrangou R."/>
            <person name="Klaenhammer T.R."/>
            <person name="Caufield P.W."/>
            <person name="Cui Y."/>
            <person name="Zhang H."/>
            <person name="O'Toole P.W."/>
        </authorList>
    </citation>
    <scope>NUCLEOTIDE SEQUENCE [LARGE SCALE GENOMIC DNA]</scope>
    <source>
        <strain evidence="5 6">DSM 19906</strain>
    </source>
</reference>
<dbReference type="CDD" id="cd06267">
    <property type="entry name" value="PBP1_LacI_sugar_binding-like"/>
    <property type="match status" value="1"/>
</dbReference>
<evidence type="ECO:0000256" key="2">
    <source>
        <dbReference type="ARBA" id="ARBA00023125"/>
    </source>
</evidence>
<dbReference type="InterPro" id="IPR046335">
    <property type="entry name" value="LacI/GalR-like_sensor"/>
</dbReference>
<evidence type="ECO:0000259" key="4">
    <source>
        <dbReference type="PROSITE" id="PS50932"/>
    </source>
</evidence>
<keyword evidence="1" id="KW-0805">Transcription regulation</keyword>
<dbReference type="Pfam" id="PF00356">
    <property type="entry name" value="LacI"/>
    <property type="match status" value="1"/>
</dbReference>
<dbReference type="InterPro" id="IPR000843">
    <property type="entry name" value="HTH_LacI"/>
</dbReference>
<dbReference type="Pfam" id="PF13377">
    <property type="entry name" value="Peripla_BP_3"/>
    <property type="match status" value="1"/>
</dbReference>
<dbReference type="SMART" id="SM00354">
    <property type="entry name" value="HTH_LACI"/>
    <property type="match status" value="1"/>
</dbReference>
<dbReference type="PATRIC" id="fig|1423766.4.peg.2858"/>
<evidence type="ECO:0000313" key="6">
    <source>
        <dbReference type="Proteomes" id="UP000051439"/>
    </source>
</evidence>
<dbReference type="InterPro" id="IPR028082">
    <property type="entry name" value="Peripla_BP_I"/>
</dbReference>